<gene>
    <name evidence="1" type="ORF">PACLA_8A088344</name>
</gene>
<reference evidence="1" key="1">
    <citation type="submission" date="2020-04" db="EMBL/GenBank/DDBJ databases">
        <authorList>
            <person name="Alioto T."/>
            <person name="Alioto T."/>
            <person name="Gomez Garrido J."/>
        </authorList>
    </citation>
    <scope>NUCLEOTIDE SEQUENCE</scope>
    <source>
        <strain evidence="1">A484AB</strain>
    </source>
</reference>
<comment type="caution">
    <text evidence="1">The sequence shown here is derived from an EMBL/GenBank/DDBJ whole genome shotgun (WGS) entry which is preliminary data.</text>
</comment>
<keyword evidence="2" id="KW-1185">Reference proteome</keyword>
<accession>A0A6S7LR87</accession>
<dbReference type="AlphaFoldDB" id="A0A6S7LR87"/>
<proteinExistence type="predicted"/>
<dbReference type="Pfam" id="PF00791">
    <property type="entry name" value="ZU5"/>
    <property type="match status" value="1"/>
</dbReference>
<feature type="non-terminal residue" evidence="1">
    <location>
        <position position="1"/>
    </location>
</feature>
<evidence type="ECO:0000313" key="2">
    <source>
        <dbReference type="Proteomes" id="UP001152795"/>
    </source>
</evidence>
<dbReference type="OrthoDB" id="676979at2759"/>
<organism evidence="1 2">
    <name type="scientific">Paramuricea clavata</name>
    <name type="common">Red gorgonian</name>
    <name type="synonym">Violescent sea-whip</name>
    <dbReference type="NCBI Taxonomy" id="317549"/>
    <lineage>
        <taxon>Eukaryota</taxon>
        <taxon>Metazoa</taxon>
        <taxon>Cnidaria</taxon>
        <taxon>Anthozoa</taxon>
        <taxon>Octocorallia</taxon>
        <taxon>Malacalcyonacea</taxon>
        <taxon>Plexauridae</taxon>
        <taxon>Paramuricea</taxon>
    </lineage>
</organism>
<sequence length="190" mass="21427">ITINEEGGCFYVPVTSAVLLFPPNSVEEEVTLTFSRVRHKDCEVKPRDGEVFVSQILKIEPEGVKFKKPVTVLLSHSLYEDQDFVHYYELIVENLTTSGCQELKTEHVRSIEDFPKEISNKEILNNYLPFARTCIHEACSLVGATRVRSEHISVPTDGSYTFSKQYGVSAQLKIMFPAGVAEEILSLKVQ</sequence>
<name>A0A6S7LR87_PARCT</name>
<evidence type="ECO:0000313" key="1">
    <source>
        <dbReference type="EMBL" id="CAB4041383.1"/>
    </source>
</evidence>
<dbReference type="Proteomes" id="UP001152795">
    <property type="component" value="Unassembled WGS sequence"/>
</dbReference>
<dbReference type="InterPro" id="IPR000906">
    <property type="entry name" value="ZU5_dom"/>
</dbReference>
<dbReference type="EMBL" id="CACRXK020028227">
    <property type="protein sequence ID" value="CAB4041383.1"/>
    <property type="molecule type" value="Genomic_DNA"/>
</dbReference>
<dbReference type="PROSITE" id="PS51145">
    <property type="entry name" value="ZU5"/>
    <property type="match status" value="1"/>
</dbReference>
<dbReference type="Gene3D" id="2.60.220.30">
    <property type="match status" value="1"/>
</dbReference>
<protein>
    <submittedName>
        <fullName evidence="1">Uncharacterized protein</fullName>
    </submittedName>
</protein>
<feature type="non-terminal residue" evidence="1">
    <location>
        <position position="190"/>
    </location>
</feature>